<dbReference type="GO" id="GO:0003723">
    <property type="term" value="F:RNA binding"/>
    <property type="evidence" value="ECO:0007669"/>
    <property type="project" value="InterPro"/>
</dbReference>
<feature type="compositionally biased region" description="Basic and acidic residues" evidence="2">
    <location>
        <begin position="560"/>
        <end position="571"/>
    </location>
</feature>
<feature type="compositionally biased region" description="Acidic residues" evidence="2">
    <location>
        <begin position="526"/>
        <end position="559"/>
    </location>
</feature>
<evidence type="ECO:0000256" key="1">
    <source>
        <dbReference type="PROSITE-ProRule" id="PRU00047"/>
    </source>
</evidence>
<evidence type="ECO:0000259" key="3">
    <source>
        <dbReference type="PROSITE" id="PS50158"/>
    </source>
</evidence>
<dbReference type="GO" id="GO:0006400">
    <property type="term" value="P:tRNA modification"/>
    <property type="evidence" value="ECO:0007669"/>
    <property type="project" value="InterPro"/>
</dbReference>
<protein>
    <submittedName>
        <fullName evidence="4">Zinc knuckle family protein, expressed</fullName>
    </submittedName>
</protein>
<feature type="compositionally biased region" description="Basic and acidic residues" evidence="2">
    <location>
        <begin position="27"/>
        <end position="37"/>
    </location>
</feature>
<keyword evidence="1" id="KW-0862">Zinc</keyword>
<dbReference type="InterPro" id="IPR040183">
    <property type="entry name" value="THUMPD1-like"/>
</dbReference>
<organism evidence="4">
    <name type="scientific">Oryza sativa subsp. japonica</name>
    <name type="common">Rice</name>
    <dbReference type="NCBI Taxonomy" id="39947"/>
    <lineage>
        <taxon>Eukaryota</taxon>
        <taxon>Viridiplantae</taxon>
        <taxon>Streptophyta</taxon>
        <taxon>Embryophyta</taxon>
        <taxon>Tracheophyta</taxon>
        <taxon>Spermatophyta</taxon>
        <taxon>Magnoliopsida</taxon>
        <taxon>Liliopsida</taxon>
        <taxon>Poales</taxon>
        <taxon>Poaceae</taxon>
        <taxon>BOP clade</taxon>
        <taxon>Oryzoideae</taxon>
        <taxon>Oryzeae</taxon>
        <taxon>Oryzinae</taxon>
        <taxon>Oryza</taxon>
        <taxon>Oryza sativa</taxon>
    </lineage>
</organism>
<reference evidence="4" key="1">
    <citation type="journal article" date="2005" name="BMC Biol.">
        <title>The sequence of rice chromosomes 11 and 12, rich in disease resistance genes and recent gene duplications.</title>
        <authorList>
            <consortium name="The rice chromosomes 11 and 12 sequencing consortia"/>
        </authorList>
    </citation>
    <scope>NUCLEOTIDE SEQUENCE [LARGE SCALE GENOMIC DNA]</scope>
</reference>
<dbReference type="InterPro" id="IPR001878">
    <property type="entry name" value="Znf_CCHC"/>
</dbReference>
<dbReference type="Pfam" id="PF02926">
    <property type="entry name" value="THUMP"/>
    <property type="match status" value="1"/>
</dbReference>
<feature type="domain" description="CCHC-type" evidence="3">
    <location>
        <begin position="85"/>
        <end position="98"/>
    </location>
</feature>
<keyword evidence="1" id="KW-0863">Zinc-finger</keyword>
<keyword evidence="1" id="KW-0479">Metal-binding</keyword>
<dbReference type="PANTHER" id="PTHR13452">
    <property type="entry name" value="THUMP DOMAIN CONTAINING PROTEIN 1-RELATED"/>
    <property type="match status" value="1"/>
</dbReference>
<feature type="region of interest" description="Disordered" evidence="2">
    <location>
        <begin position="1"/>
        <end position="51"/>
    </location>
</feature>
<evidence type="ECO:0000313" key="4">
    <source>
        <dbReference type="EMBL" id="ABA94179.1"/>
    </source>
</evidence>
<evidence type="ECO:0000256" key="2">
    <source>
        <dbReference type="SAM" id="MobiDB-lite"/>
    </source>
</evidence>
<feature type="region of interest" description="Disordered" evidence="2">
    <location>
        <begin position="526"/>
        <end position="571"/>
    </location>
</feature>
<dbReference type="GO" id="GO:0008270">
    <property type="term" value="F:zinc ion binding"/>
    <property type="evidence" value="ECO:0007669"/>
    <property type="project" value="UniProtKB-KW"/>
</dbReference>
<dbReference type="EMBL" id="DP000010">
    <property type="protein sequence ID" value="ABA94179.1"/>
    <property type="molecule type" value="Genomic_DNA"/>
</dbReference>
<dbReference type="PANTHER" id="PTHR13452:SF10">
    <property type="entry name" value="THUMP DOMAIN-CONTAINING PROTEIN 1"/>
    <property type="match status" value="1"/>
</dbReference>
<sequence length="571" mass="63429">MAVTRPPLGRRLPRDSGGPGCAVPVEAGRKEEEEQKQRGRRHPRLNRPPSRSRAYQDILILGDTLLRREDHVVVSYPMKRRKKPCFVCGLFGHNSKQCMQVDCFGVFYEARSNTRINRMKIINAVSKSVPQPHKVDLNSPNRIIIVQIEKFMTTSFHNIICMVGVIESSSLQAKNMLDRPNVATSVPRCYTDLGLRRRPNNLDDAAPPSPPTRALAAKRLDHPRLLSLCGRPSLAREMERETEESERNGIEFLLPRPVRDFMMAGAANDEWRGVLFHCFDSAGALEYSMANAGSRFSFATEVCAKLMNGARYAVADPPLDSEDHKEFENIVVSDAVLNVMMINNGADATGWRFYTDDDLTRTPENNVQSLVLPNGIALPTFEINGGIRFRRRVVLPPVLMEEDGVIYHFLQYKFLPNVRATVRASILSGLAHGEALEELAIDARAQHFAAIAGPEGHDLDPEQWAALLLPEPADGGEGHLDGEAAVGGEGQLDGEAAVEVGEEVLEVAVEVGDEVVLPALYGFVDDDEYRSTEDDDYVPDEEESHSSDDDFVPDESDDDYVPHHEGYESSD</sequence>
<accession>Q2R2S5</accession>
<dbReference type="SUPFAM" id="SSF143437">
    <property type="entry name" value="THUMP domain-like"/>
    <property type="match status" value="1"/>
</dbReference>
<gene>
    <name evidence="4" type="ordered locus">LOC_Os11g34820</name>
</gene>
<reference evidence="4" key="3">
    <citation type="submission" date="2006-01" db="EMBL/GenBank/DDBJ databases">
        <authorList>
            <person name="Buell R."/>
        </authorList>
    </citation>
    <scope>NUCLEOTIDE SEQUENCE</scope>
</reference>
<reference evidence="4" key="2">
    <citation type="submission" date="2005-04" db="EMBL/GenBank/DDBJ databases">
        <authorList>
            <person name="Buell C.R."/>
            <person name="Wing R.A."/>
            <person name="McCombie W.A."/>
            <person name="Ouyang S."/>
        </authorList>
    </citation>
    <scope>NUCLEOTIDE SEQUENCE</scope>
</reference>
<proteinExistence type="predicted"/>
<dbReference type="InterPro" id="IPR004114">
    <property type="entry name" value="THUMP_dom"/>
</dbReference>
<name>Q2R2S5_ORYSJ</name>
<dbReference type="Gene3D" id="3.30.2300.10">
    <property type="entry name" value="THUMP superfamily"/>
    <property type="match status" value="1"/>
</dbReference>
<dbReference type="AlphaFoldDB" id="Q2R2S5"/>
<dbReference type="PROSITE" id="PS50158">
    <property type="entry name" value="ZF_CCHC"/>
    <property type="match status" value="1"/>
</dbReference>